<protein>
    <submittedName>
        <fullName evidence="2">Uncharacterized protein</fullName>
    </submittedName>
</protein>
<sequence length="141" mass="15543">MTPDSLYVPLSVSLTCWRGTRHPPPPPHKDSPHTHPFSSPHTLHTPYPLSPHPIPTIPVPLHSSNLIPYPLYPHLHPNPYFYTPYLSHNTVSTPPPPTPTSTPFMPPQPRFQTPTPTSAPFMPPSPQATPPSPKGVMVEIA</sequence>
<feature type="region of interest" description="Disordered" evidence="1">
    <location>
        <begin position="91"/>
        <end position="141"/>
    </location>
</feature>
<dbReference type="Proteomes" id="UP001286313">
    <property type="component" value="Unassembled WGS sequence"/>
</dbReference>
<feature type="compositionally biased region" description="Pro residues" evidence="1">
    <location>
        <begin position="93"/>
        <end position="109"/>
    </location>
</feature>
<feature type="region of interest" description="Disordered" evidence="1">
    <location>
        <begin position="19"/>
        <end position="50"/>
    </location>
</feature>
<comment type="caution">
    <text evidence="2">The sequence shown here is derived from an EMBL/GenBank/DDBJ whole genome shotgun (WGS) entry which is preliminary data.</text>
</comment>
<evidence type="ECO:0000256" key="1">
    <source>
        <dbReference type="SAM" id="MobiDB-lite"/>
    </source>
</evidence>
<name>A0AAE1BR73_PETCI</name>
<dbReference type="AlphaFoldDB" id="A0AAE1BR73"/>
<keyword evidence="3" id="KW-1185">Reference proteome</keyword>
<evidence type="ECO:0000313" key="2">
    <source>
        <dbReference type="EMBL" id="KAK3853804.1"/>
    </source>
</evidence>
<feature type="compositionally biased region" description="Low complexity" evidence="1">
    <location>
        <begin position="110"/>
        <end position="120"/>
    </location>
</feature>
<reference evidence="2" key="1">
    <citation type="submission" date="2023-10" db="EMBL/GenBank/DDBJ databases">
        <title>Genome assemblies of two species of porcelain crab, Petrolisthes cinctipes and Petrolisthes manimaculis (Anomura: Porcellanidae).</title>
        <authorList>
            <person name="Angst P."/>
        </authorList>
    </citation>
    <scope>NUCLEOTIDE SEQUENCE</scope>
    <source>
        <strain evidence="2">PB745_01</strain>
        <tissue evidence="2">Gill</tissue>
    </source>
</reference>
<dbReference type="EMBL" id="JAWQEG010006820">
    <property type="protein sequence ID" value="KAK3853804.1"/>
    <property type="molecule type" value="Genomic_DNA"/>
</dbReference>
<organism evidence="2 3">
    <name type="scientific">Petrolisthes cinctipes</name>
    <name type="common">Flat porcelain crab</name>
    <dbReference type="NCBI Taxonomy" id="88211"/>
    <lineage>
        <taxon>Eukaryota</taxon>
        <taxon>Metazoa</taxon>
        <taxon>Ecdysozoa</taxon>
        <taxon>Arthropoda</taxon>
        <taxon>Crustacea</taxon>
        <taxon>Multicrustacea</taxon>
        <taxon>Malacostraca</taxon>
        <taxon>Eumalacostraca</taxon>
        <taxon>Eucarida</taxon>
        <taxon>Decapoda</taxon>
        <taxon>Pleocyemata</taxon>
        <taxon>Anomura</taxon>
        <taxon>Galatheoidea</taxon>
        <taxon>Porcellanidae</taxon>
        <taxon>Petrolisthes</taxon>
    </lineage>
</organism>
<gene>
    <name evidence="2" type="ORF">Pcinc_039671</name>
</gene>
<proteinExistence type="predicted"/>
<feature type="compositionally biased region" description="Pro residues" evidence="1">
    <location>
        <begin position="121"/>
        <end position="133"/>
    </location>
</feature>
<accession>A0AAE1BR73</accession>
<evidence type="ECO:0000313" key="3">
    <source>
        <dbReference type="Proteomes" id="UP001286313"/>
    </source>
</evidence>